<evidence type="ECO:0000256" key="1">
    <source>
        <dbReference type="SAM" id="MobiDB-lite"/>
    </source>
</evidence>
<feature type="region of interest" description="Disordered" evidence="1">
    <location>
        <begin position="93"/>
        <end position="115"/>
    </location>
</feature>
<keyword evidence="2" id="KW-0946">Virion</keyword>
<evidence type="ECO:0000313" key="2">
    <source>
        <dbReference type="EMBL" id="KAI2652603.1"/>
    </source>
</evidence>
<proteinExistence type="predicted"/>
<reference evidence="2 3" key="1">
    <citation type="submission" date="2022-01" db="EMBL/GenBank/DDBJ databases">
        <title>A high-quality chromosome-level genome assembly of rohu carp, Labeo rohita.</title>
        <authorList>
            <person name="Arick M.A. II"/>
            <person name="Hsu C.-Y."/>
            <person name="Magbanua Z."/>
            <person name="Pechanova O."/>
            <person name="Grover C."/>
            <person name="Miller E."/>
            <person name="Thrash A."/>
            <person name="Ezzel L."/>
            <person name="Alam S."/>
            <person name="Benzie J."/>
            <person name="Hamilton M."/>
            <person name="Karsi A."/>
            <person name="Lawrence M.L."/>
            <person name="Peterson D.G."/>
        </authorList>
    </citation>
    <scope>NUCLEOTIDE SEQUENCE [LARGE SCALE GENOMIC DNA]</scope>
    <source>
        <strain evidence="3">BAU-BD-2019</strain>
        <tissue evidence="2">Blood</tissue>
    </source>
</reference>
<sequence>MDFQVQSTVSTRIHCQSNDKSQVTHPAPLQPVQLPEGPWKKLGAVERFHCALRGCIQTAIQRAQPWNRAVTVWLQDKCDLAAVRENVKKTKGKIKHYTDQKHSAPKSSPWCGRENEDKTSLCNPKRSYEILCSRKRIEESGTQNVLAQ</sequence>
<organism evidence="2 3">
    <name type="scientific">Labeo rohita</name>
    <name type="common">Indian major carp</name>
    <name type="synonym">Cyprinus rohita</name>
    <dbReference type="NCBI Taxonomy" id="84645"/>
    <lineage>
        <taxon>Eukaryota</taxon>
        <taxon>Metazoa</taxon>
        <taxon>Chordata</taxon>
        <taxon>Craniata</taxon>
        <taxon>Vertebrata</taxon>
        <taxon>Euteleostomi</taxon>
        <taxon>Actinopterygii</taxon>
        <taxon>Neopterygii</taxon>
        <taxon>Teleostei</taxon>
        <taxon>Ostariophysi</taxon>
        <taxon>Cypriniformes</taxon>
        <taxon>Cyprinidae</taxon>
        <taxon>Labeoninae</taxon>
        <taxon>Labeonini</taxon>
        <taxon>Labeo</taxon>
    </lineage>
</organism>
<protein>
    <submittedName>
        <fullName evidence="2">Envelope glycoprotein</fullName>
    </submittedName>
</protein>
<keyword evidence="2" id="KW-0261">Viral envelope protein</keyword>
<accession>A0ABQ8LSG8</accession>
<evidence type="ECO:0000313" key="3">
    <source>
        <dbReference type="Proteomes" id="UP000830375"/>
    </source>
</evidence>
<keyword evidence="3" id="KW-1185">Reference proteome</keyword>
<gene>
    <name evidence="2" type="ORF">H4Q32_005850</name>
</gene>
<comment type="caution">
    <text evidence="2">The sequence shown here is derived from an EMBL/GenBank/DDBJ whole genome shotgun (WGS) entry which is preliminary data.</text>
</comment>
<dbReference type="Proteomes" id="UP000830375">
    <property type="component" value="Unassembled WGS sequence"/>
</dbReference>
<dbReference type="EMBL" id="JACTAM010000019">
    <property type="protein sequence ID" value="KAI2652603.1"/>
    <property type="molecule type" value="Genomic_DNA"/>
</dbReference>
<name>A0ABQ8LSG8_LABRO</name>